<dbReference type="AlphaFoldDB" id="A0AAD3DT99"/>
<dbReference type="InterPro" id="IPR006361">
    <property type="entry name" value="Uroporphyrinogen_deCO2ase_HemE"/>
</dbReference>
<dbReference type="Pfam" id="PF01208">
    <property type="entry name" value="URO-D"/>
    <property type="match status" value="1"/>
</dbReference>
<dbReference type="CDD" id="cd00717">
    <property type="entry name" value="URO-D"/>
    <property type="match status" value="1"/>
</dbReference>
<evidence type="ECO:0000256" key="1">
    <source>
        <dbReference type="ARBA" id="ARBA00002448"/>
    </source>
</evidence>
<gene>
    <name evidence="14" type="ORF">Agub_g9393</name>
</gene>
<keyword evidence="15" id="KW-1185">Reference proteome</keyword>
<proteinExistence type="inferred from homology"/>
<comment type="function">
    <text evidence="1">Catalyzes the decarboxylation of four acetate groups of uroporphyrinogen-III to yield coproporphyrinogen-III.</text>
</comment>
<feature type="domain" description="Uroporphyrinogen decarboxylase (URO-D)" evidence="13">
    <location>
        <begin position="60"/>
        <end position="69"/>
    </location>
</feature>
<keyword evidence="8 11" id="KW-0456">Lyase</keyword>
<accession>A0AAD3DT99</accession>
<evidence type="ECO:0000256" key="8">
    <source>
        <dbReference type="ARBA" id="ARBA00023239"/>
    </source>
</evidence>
<evidence type="ECO:0000256" key="12">
    <source>
        <dbReference type="RuleBase" id="RU004169"/>
    </source>
</evidence>
<dbReference type="EC" id="4.1.1.37" evidence="6 11"/>
<dbReference type="Proteomes" id="UP001054857">
    <property type="component" value="Unassembled WGS sequence"/>
</dbReference>
<organism evidence="14 15">
    <name type="scientific">Astrephomene gubernaculifera</name>
    <dbReference type="NCBI Taxonomy" id="47775"/>
    <lineage>
        <taxon>Eukaryota</taxon>
        <taxon>Viridiplantae</taxon>
        <taxon>Chlorophyta</taxon>
        <taxon>core chlorophytes</taxon>
        <taxon>Chlorophyceae</taxon>
        <taxon>CS clade</taxon>
        <taxon>Chlamydomonadales</taxon>
        <taxon>Astrephomenaceae</taxon>
        <taxon>Astrephomene</taxon>
    </lineage>
</organism>
<dbReference type="GO" id="GO:0004853">
    <property type="term" value="F:uroporphyrinogen decarboxylase activity"/>
    <property type="evidence" value="ECO:0007669"/>
    <property type="project" value="UniProtKB-EC"/>
</dbReference>
<name>A0AAD3DT99_9CHLO</name>
<evidence type="ECO:0000313" key="15">
    <source>
        <dbReference type="Proteomes" id="UP001054857"/>
    </source>
</evidence>
<evidence type="ECO:0000256" key="6">
    <source>
        <dbReference type="ARBA" id="ARBA00012288"/>
    </source>
</evidence>
<keyword evidence="7 11" id="KW-0210">Decarboxylase</keyword>
<dbReference type="SUPFAM" id="SSF51726">
    <property type="entry name" value="UROD/MetE-like"/>
    <property type="match status" value="1"/>
</dbReference>
<comment type="pathway">
    <text evidence="3 11">Porphyrin-containing compound metabolism; protoporphyrin-IX biosynthesis; coproporphyrinogen-III from 5-aminolevulinate: step 4/4.</text>
</comment>
<dbReference type="Gene3D" id="3.20.20.210">
    <property type="match status" value="1"/>
</dbReference>
<evidence type="ECO:0000259" key="13">
    <source>
        <dbReference type="PROSITE" id="PS00906"/>
    </source>
</evidence>
<evidence type="ECO:0000256" key="3">
    <source>
        <dbReference type="ARBA" id="ARBA00004804"/>
    </source>
</evidence>
<dbReference type="InterPro" id="IPR000257">
    <property type="entry name" value="Uroporphyrinogen_deCOase"/>
</dbReference>
<dbReference type="EMBL" id="BMAR01000019">
    <property type="protein sequence ID" value="GFR47650.1"/>
    <property type="molecule type" value="Genomic_DNA"/>
</dbReference>
<sequence length="409" mass="44331">MQSSLTCQSAPASRRCCGQPFTASKVAPRPRVTSVTCRAAVGQDPLLLRVARGEVAERTPVWLMRQAGRYMAAFREFSDKYPFRMRSETPDIAIELSLQPLRAFGTDGIIFFSDILTPLPGMGIEFDMVKGKGPVIADPVRSIERLKQLTPLSDPASRLPFISSILSTLRSEADSAGVTLLGFIGTPWTLAAYSVEGKADKDCKETKKLMFHNPALLHSFLDFLTEHLITYAAYQIESGAQVIQLFDSWAHHLSPQQFAEFSLPYAERITAALKQRYPHVPVIMHANGGTGKLELMRGSQADVIGLDWAVDMATARDTLGGNVRVQGNVDPMVLFGPEEAIRAEVERCLKAAGPTGHILNVGHGVVQGTPEANVALFCELARQSGAFHASQAAAAACCNGASVREHVLA</sequence>
<dbReference type="PANTHER" id="PTHR21091">
    <property type="entry name" value="METHYLTETRAHYDROFOLATE:HOMOCYSTEINE METHYLTRANSFERASE RELATED"/>
    <property type="match status" value="1"/>
</dbReference>
<comment type="subcellular location">
    <subcellularLocation>
        <location evidence="2">Plastid</location>
        <location evidence="2">Chloroplast</location>
    </subcellularLocation>
</comment>
<dbReference type="PROSITE" id="PS00906">
    <property type="entry name" value="UROD_1"/>
    <property type="match status" value="1"/>
</dbReference>
<evidence type="ECO:0000256" key="2">
    <source>
        <dbReference type="ARBA" id="ARBA00004229"/>
    </source>
</evidence>
<dbReference type="GO" id="GO:0009507">
    <property type="term" value="C:chloroplast"/>
    <property type="evidence" value="ECO:0007669"/>
    <property type="project" value="UniProtKB-SubCell"/>
</dbReference>
<dbReference type="PANTHER" id="PTHR21091:SF174">
    <property type="entry name" value="UROPORPHYRINOGEN DECARBOXYLASE"/>
    <property type="match status" value="1"/>
</dbReference>
<dbReference type="NCBIfam" id="TIGR01464">
    <property type="entry name" value="hemE"/>
    <property type="match status" value="1"/>
</dbReference>
<dbReference type="GO" id="GO:0006779">
    <property type="term" value="P:porphyrin-containing compound biosynthetic process"/>
    <property type="evidence" value="ECO:0007669"/>
    <property type="project" value="UniProtKB-KW"/>
</dbReference>
<comment type="caution">
    <text evidence="14">The sequence shown here is derived from an EMBL/GenBank/DDBJ whole genome shotgun (WGS) entry which is preliminary data.</text>
</comment>
<evidence type="ECO:0000256" key="9">
    <source>
        <dbReference type="ARBA" id="ARBA00023244"/>
    </source>
</evidence>
<reference evidence="14 15" key="1">
    <citation type="journal article" date="2021" name="Sci. Rep.">
        <title>Genome sequencing of the multicellular alga Astrephomene provides insights into convergent evolution of germ-soma differentiation.</title>
        <authorList>
            <person name="Yamashita S."/>
            <person name="Yamamoto K."/>
            <person name="Matsuzaki R."/>
            <person name="Suzuki S."/>
            <person name="Yamaguchi H."/>
            <person name="Hirooka S."/>
            <person name="Minakuchi Y."/>
            <person name="Miyagishima S."/>
            <person name="Kawachi M."/>
            <person name="Toyoda A."/>
            <person name="Nozaki H."/>
        </authorList>
    </citation>
    <scope>NUCLEOTIDE SEQUENCE [LARGE SCALE GENOMIC DNA]</scope>
    <source>
        <strain evidence="14 15">NIES-4017</strain>
    </source>
</reference>
<comment type="similarity">
    <text evidence="4 12">Belongs to the uroporphyrinogen decarboxylase family.</text>
</comment>
<dbReference type="HAMAP" id="MF_00218">
    <property type="entry name" value="URO_D"/>
    <property type="match status" value="1"/>
</dbReference>
<comment type="subunit">
    <text evidence="5">Homodimer.</text>
</comment>
<evidence type="ECO:0000256" key="11">
    <source>
        <dbReference type="RuleBase" id="RU000554"/>
    </source>
</evidence>
<evidence type="ECO:0000256" key="7">
    <source>
        <dbReference type="ARBA" id="ARBA00022793"/>
    </source>
</evidence>
<keyword evidence="9 11" id="KW-0627">Porphyrin biosynthesis</keyword>
<dbReference type="FunFam" id="3.20.20.210:FF:000006">
    <property type="entry name" value="Uroporphyrinogen decarboxylase"/>
    <property type="match status" value="1"/>
</dbReference>
<evidence type="ECO:0000256" key="10">
    <source>
        <dbReference type="ARBA" id="ARBA00048033"/>
    </source>
</evidence>
<dbReference type="InterPro" id="IPR038071">
    <property type="entry name" value="UROD/MetE-like_sf"/>
</dbReference>
<evidence type="ECO:0000256" key="4">
    <source>
        <dbReference type="ARBA" id="ARBA00009935"/>
    </source>
</evidence>
<protein>
    <recommendedName>
        <fullName evidence="6 11">Uroporphyrinogen decarboxylase</fullName>
        <ecNumber evidence="6 11">4.1.1.37</ecNumber>
    </recommendedName>
</protein>
<evidence type="ECO:0000313" key="14">
    <source>
        <dbReference type="EMBL" id="GFR47650.1"/>
    </source>
</evidence>
<comment type="catalytic activity">
    <reaction evidence="10 11">
        <text>uroporphyrinogen III + 4 H(+) = coproporphyrinogen III + 4 CO2</text>
        <dbReference type="Rhea" id="RHEA:19865"/>
        <dbReference type="ChEBI" id="CHEBI:15378"/>
        <dbReference type="ChEBI" id="CHEBI:16526"/>
        <dbReference type="ChEBI" id="CHEBI:57308"/>
        <dbReference type="ChEBI" id="CHEBI:57309"/>
        <dbReference type="EC" id="4.1.1.37"/>
    </reaction>
</comment>
<evidence type="ECO:0000256" key="5">
    <source>
        <dbReference type="ARBA" id="ARBA00011738"/>
    </source>
</evidence>